<dbReference type="Proteomes" id="UP000825729">
    <property type="component" value="Unassembled WGS sequence"/>
</dbReference>
<evidence type="ECO:0000313" key="2">
    <source>
        <dbReference type="Proteomes" id="UP000825729"/>
    </source>
</evidence>
<name>A0AAV7EJK6_ARIFI</name>
<comment type="caution">
    <text evidence="1">The sequence shown here is derived from an EMBL/GenBank/DDBJ whole genome shotgun (WGS) entry which is preliminary data.</text>
</comment>
<dbReference type="EMBL" id="JAINDJ010000004">
    <property type="protein sequence ID" value="KAG9448948.1"/>
    <property type="molecule type" value="Genomic_DNA"/>
</dbReference>
<accession>A0AAV7EJK6</accession>
<evidence type="ECO:0000313" key="1">
    <source>
        <dbReference type="EMBL" id="KAG9448948.1"/>
    </source>
</evidence>
<organism evidence="1 2">
    <name type="scientific">Aristolochia fimbriata</name>
    <name type="common">White veined hardy Dutchman's pipe vine</name>
    <dbReference type="NCBI Taxonomy" id="158543"/>
    <lineage>
        <taxon>Eukaryota</taxon>
        <taxon>Viridiplantae</taxon>
        <taxon>Streptophyta</taxon>
        <taxon>Embryophyta</taxon>
        <taxon>Tracheophyta</taxon>
        <taxon>Spermatophyta</taxon>
        <taxon>Magnoliopsida</taxon>
        <taxon>Magnoliidae</taxon>
        <taxon>Piperales</taxon>
        <taxon>Aristolochiaceae</taxon>
        <taxon>Aristolochia</taxon>
    </lineage>
</organism>
<keyword evidence="2" id="KW-1185">Reference proteome</keyword>
<gene>
    <name evidence="1" type="ORF">H6P81_008913</name>
</gene>
<dbReference type="AlphaFoldDB" id="A0AAV7EJK6"/>
<sequence length="111" mass="12778">MARMIKEEENGRVFEFDLLGEVLQLERRHPAGSGSSPPDVIEFLLFAFAGLGSDQTIFRGSHTPQQRVELLHLHRLLFFFRRSLTLLLPLHIVLGRQDERRKAKLEKEGGE</sequence>
<proteinExistence type="predicted"/>
<reference evidence="1 2" key="1">
    <citation type="submission" date="2021-07" db="EMBL/GenBank/DDBJ databases">
        <title>The Aristolochia fimbriata genome: insights into angiosperm evolution, floral development and chemical biosynthesis.</title>
        <authorList>
            <person name="Jiao Y."/>
        </authorList>
    </citation>
    <scope>NUCLEOTIDE SEQUENCE [LARGE SCALE GENOMIC DNA]</scope>
    <source>
        <strain evidence="1">IBCAS-2021</strain>
        <tissue evidence="1">Leaf</tissue>
    </source>
</reference>
<protein>
    <submittedName>
        <fullName evidence="1">Uncharacterized protein</fullName>
    </submittedName>
</protein>